<dbReference type="InterPro" id="IPR050272">
    <property type="entry name" value="Isochorismatase-like_hydrls"/>
</dbReference>
<dbReference type="RefSeq" id="WP_059054332.1">
    <property type="nucleotide sequence ID" value="NZ_LOJF01000009.1"/>
</dbReference>
<dbReference type="SUPFAM" id="SSF52499">
    <property type="entry name" value="Isochorismatase-like hydrolases"/>
    <property type="match status" value="1"/>
</dbReference>
<evidence type="ECO:0000313" key="3">
    <source>
        <dbReference type="EMBL" id="KUH58363.1"/>
    </source>
</evidence>
<evidence type="ECO:0000313" key="4">
    <source>
        <dbReference type="Proteomes" id="UP000054078"/>
    </source>
</evidence>
<dbReference type="Gene3D" id="3.40.50.850">
    <property type="entry name" value="Isochorismatase-like"/>
    <property type="match status" value="1"/>
</dbReference>
<dbReference type="EMBL" id="LOJF01000009">
    <property type="protein sequence ID" value="KUH58363.1"/>
    <property type="molecule type" value="Genomic_DNA"/>
</dbReference>
<keyword evidence="1" id="KW-0378">Hydrolase</keyword>
<name>A0A117J4R8_TRASO</name>
<dbReference type="CDD" id="cd00431">
    <property type="entry name" value="cysteine_hydrolases"/>
    <property type="match status" value="1"/>
</dbReference>
<keyword evidence="4" id="KW-1185">Reference proteome</keyword>
<gene>
    <name evidence="3" type="ORF">AUL39_04970</name>
</gene>
<proteinExistence type="predicted"/>
<dbReference type="STRING" id="1299998.AUL39_04970"/>
<dbReference type="Proteomes" id="UP000054078">
    <property type="component" value="Unassembled WGS sequence"/>
</dbReference>
<dbReference type="InterPro" id="IPR036380">
    <property type="entry name" value="Isochorismatase-like_sf"/>
</dbReference>
<accession>A0A117J4R8</accession>
<evidence type="ECO:0000259" key="2">
    <source>
        <dbReference type="Pfam" id="PF00857"/>
    </source>
</evidence>
<organism evidence="3 4">
    <name type="scientific">Tractidigestivibacter scatoligenes</name>
    <name type="common">Olsenella scatoligenes</name>
    <dbReference type="NCBI Taxonomy" id="1299998"/>
    <lineage>
        <taxon>Bacteria</taxon>
        <taxon>Bacillati</taxon>
        <taxon>Actinomycetota</taxon>
        <taxon>Coriobacteriia</taxon>
        <taxon>Coriobacteriales</taxon>
        <taxon>Atopobiaceae</taxon>
        <taxon>Tractidigestivibacter</taxon>
    </lineage>
</organism>
<reference evidence="3 4" key="1">
    <citation type="submission" date="2015-12" db="EMBL/GenBank/DDBJ databases">
        <title>Draft Genome Sequence of Olsenella scatoligenes SK9K4T; a Producer of 3-Methylindole- (skatole) and 4-Methylphenol- (p-cresol) Isolated from Pig Feces.</title>
        <authorList>
            <person name="Li X."/>
            <person name="Borg B."/>
            <person name="Canibe N."/>
        </authorList>
    </citation>
    <scope>NUCLEOTIDE SEQUENCE [LARGE SCALE GENOMIC DNA]</scope>
    <source>
        <strain evidence="3 4">SK9K4</strain>
    </source>
</reference>
<dbReference type="OrthoDB" id="9814140at2"/>
<dbReference type="AlphaFoldDB" id="A0A117J4R8"/>
<feature type="domain" description="Isochorismatase-like" evidence="2">
    <location>
        <begin position="8"/>
        <end position="179"/>
    </location>
</feature>
<dbReference type="Pfam" id="PF00857">
    <property type="entry name" value="Isochorismatase"/>
    <property type="match status" value="1"/>
</dbReference>
<evidence type="ECO:0000256" key="1">
    <source>
        <dbReference type="ARBA" id="ARBA00022801"/>
    </source>
</evidence>
<protein>
    <recommendedName>
        <fullName evidence="2">Isochorismatase-like domain-containing protein</fullName>
    </recommendedName>
</protein>
<dbReference type="PANTHER" id="PTHR43540:SF6">
    <property type="entry name" value="ISOCHORISMATASE-LIKE DOMAIN-CONTAINING PROTEIN"/>
    <property type="match status" value="1"/>
</dbReference>
<sequence>MNIDAASTALLVVDILVTDASDSLYNPDPQEEALVSKAVQVTRAARSAGLPVLFLCDQHIPGVDRELELWGDHGVKGKAHPHPALEPGSGTRDFVIPKRRYSGFFQTDLDLTLRELGVKTVIAVGEDTNICVLHTLADAWNLGYDSVVVSDATRTFLVGTQEGALEHMQRCFGTKVATTDQVLAALGTEPARS</sequence>
<dbReference type="InterPro" id="IPR000868">
    <property type="entry name" value="Isochorismatase-like_dom"/>
</dbReference>
<dbReference type="GO" id="GO:0016787">
    <property type="term" value="F:hydrolase activity"/>
    <property type="evidence" value="ECO:0007669"/>
    <property type="project" value="UniProtKB-KW"/>
</dbReference>
<comment type="caution">
    <text evidence="3">The sequence shown here is derived from an EMBL/GenBank/DDBJ whole genome shotgun (WGS) entry which is preliminary data.</text>
</comment>
<dbReference type="PANTHER" id="PTHR43540">
    <property type="entry name" value="PEROXYUREIDOACRYLATE/UREIDOACRYLATE AMIDOHYDROLASE-RELATED"/>
    <property type="match status" value="1"/>
</dbReference>